<sequence>MLEPFKAQMILPAEFGDVGPDAFFPSLLLTQQGASSELNKYLVEFASFLMQQPFLQRLRCLPAEAKAWLMERAVRSAGLGDTWLAEWAQLAEKLLETDISNESQWNVQEFGLAAASLLARSVPVLEEELEALAWMVELMKPRRQPSAFYDSVMTSLDLLLQDLQVGEAELGERAAAIAVGFQEILRGLICIQSLLALEKPSLVEPRDCFDDTLYRKLLVALQAGADLQRHLGGPRRPGTSGKSGKASLAATRAKRLARLLTSALPLASDDEQEREEKISDLILREKEVKSEFLQEKTEEAKFSASAWRESRGIQRTEVQRLPKRPEKLLSPEVSPEVPDVPQYRPKVRSSLAKEVAARTPPPGNMWFIPGKTETAQSKNKRQEDVTQAAEKEEEEEAEEEEEEEKEKEEEEKKEADSEAKVQQKRLQQNQAEAELLQEAWKNLEDDRQLARAMAHDTLPKFWENLWDEAPDSIFKENAWEQLESRKAGHPEEELPIEGMRSKIVEHVRDHRATILVGATGCGKSTRLPQYIMDEPRASVLVTQPRRVAAVEIAKRVASERGEPVGQNVGYRISGETLVGSGKLQFATIGYVLTWFLANPEQFGKFSHIVIDEVHERGADMELFLLLTKLLMYLFPRPKVILMSATMQPDEFRSYYSDFAIGEPLSVPGRTFPVEELFLDDLLSEYSDSLPPSVLTLLEAAAEQFEQLSEDDLKSPSILPGLLELAVQLCPHFAQPDSTMLIFLPGLLELNKLSDLFSEVLNAMPRQTLQGLSSFKTFVLHSMVPRTEQEEVFKPPTGGRCHVVLASNIAESSLTLPRVTTVIDFGLHREPVFDAKQGLNCLCTTWCSHASVRQRSGRAGRTQPGVALRLFTRRIFEETMAEFDTPEILRTSLSRLFLRAKRLSEVLQKTAAKISAQCPLDLSSARALLGSLPQPPERYVGQVRELANSGALAAPTEEADITSLGSDKIMSEIEALRSSSRLRPMARANEASKKDDSDNNVSSYSPTFARNLVNMGDLSEDPFSEEN</sequence>
<keyword evidence="3" id="KW-0067">ATP-binding</keyword>
<protein>
    <submittedName>
        <fullName evidence="7">Uncharacterized protein</fullName>
    </submittedName>
</protein>
<comment type="caution">
    <text evidence="7">The sequence shown here is derived from an EMBL/GenBank/DDBJ whole genome shotgun (WGS) entry which is preliminary data.</text>
</comment>
<dbReference type="CDD" id="cd17917">
    <property type="entry name" value="DEXHc_RHA-like"/>
    <property type="match status" value="1"/>
</dbReference>
<dbReference type="Gene3D" id="3.40.50.300">
    <property type="entry name" value="P-loop containing nucleotide triphosphate hydrolases"/>
    <property type="match status" value="2"/>
</dbReference>
<dbReference type="CDD" id="cd18791">
    <property type="entry name" value="SF2_C_RHA"/>
    <property type="match status" value="1"/>
</dbReference>
<gene>
    <name evidence="7" type="ORF">CCMP2556_LOCUS437</name>
</gene>
<dbReference type="Proteomes" id="UP001642484">
    <property type="component" value="Unassembled WGS sequence"/>
</dbReference>
<dbReference type="SUPFAM" id="SSF52540">
    <property type="entry name" value="P-loop containing nucleoside triphosphate hydrolases"/>
    <property type="match status" value="1"/>
</dbReference>
<evidence type="ECO:0000259" key="5">
    <source>
        <dbReference type="PROSITE" id="PS51192"/>
    </source>
</evidence>
<feature type="compositionally biased region" description="Basic and acidic residues" evidence="4">
    <location>
        <begin position="410"/>
        <end position="421"/>
    </location>
</feature>
<evidence type="ECO:0000256" key="3">
    <source>
        <dbReference type="ARBA" id="ARBA00022840"/>
    </source>
</evidence>
<feature type="compositionally biased region" description="Low complexity" evidence="4">
    <location>
        <begin position="330"/>
        <end position="341"/>
    </location>
</feature>
<keyword evidence="1" id="KW-0547">Nucleotide-binding</keyword>
<dbReference type="PANTHER" id="PTHR18934">
    <property type="entry name" value="ATP-DEPENDENT RNA HELICASE"/>
    <property type="match status" value="1"/>
</dbReference>
<dbReference type="EMBL" id="CAXAMN010000081">
    <property type="protein sequence ID" value="CAK8986221.1"/>
    <property type="molecule type" value="Genomic_DNA"/>
</dbReference>
<keyword evidence="8" id="KW-1185">Reference proteome</keyword>
<feature type="region of interest" description="Disordered" evidence="4">
    <location>
        <begin position="316"/>
        <end position="426"/>
    </location>
</feature>
<evidence type="ECO:0000313" key="7">
    <source>
        <dbReference type="EMBL" id="CAK8986221.1"/>
    </source>
</evidence>
<reference evidence="7 8" key="1">
    <citation type="submission" date="2024-02" db="EMBL/GenBank/DDBJ databases">
        <authorList>
            <person name="Chen Y."/>
            <person name="Shah S."/>
            <person name="Dougan E. K."/>
            <person name="Thang M."/>
            <person name="Chan C."/>
        </authorList>
    </citation>
    <scope>NUCLEOTIDE SEQUENCE [LARGE SCALE GENOMIC DNA]</scope>
</reference>
<dbReference type="SMART" id="SM00490">
    <property type="entry name" value="HELICc"/>
    <property type="match status" value="1"/>
</dbReference>
<keyword evidence="2" id="KW-0378">Hydrolase</keyword>
<dbReference type="InterPro" id="IPR027417">
    <property type="entry name" value="P-loop_NTPase"/>
</dbReference>
<evidence type="ECO:0000256" key="1">
    <source>
        <dbReference type="ARBA" id="ARBA00022741"/>
    </source>
</evidence>
<dbReference type="InterPro" id="IPR001650">
    <property type="entry name" value="Helicase_C-like"/>
</dbReference>
<feature type="compositionally biased region" description="Acidic residues" evidence="4">
    <location>
        <begin position="391"/>
        <end position="409"/>
    </location>
</feature>
<dbReference type="Pfam" id="PF00271">
    <property type="entry name" value="Helicase_C"/>
    <property type="match status" value="1"/>
</dbReference>
<dbReference type="InterPro" id="IPR011545">
    <property type="entry name" value="DEAD/DEAH_box_helicase_dom"/>
</dbReference>
<evidence type="ECO:0000259" key="6">
    <source>
        <dbReference type="PROSITE" id="PS51194"/>
    </source>
</evidence>
<dbReference type="PROSITE" id="PS51192">
    <property type="entry name" value="HELICASE_ATP_BIND_1"/>
    <property type="match status" value="1"/>
</dbReference>
<dbReference type="InterPro" id="IPR014001">
    <property type="entry name" value="Helicase_ATP-bd"/>
</dbReference>
<name>A0ABP0H7M5_9DINO</name>
<organism evidence="7 8">
    <name type="scientific">Durusdinium trenchii</name>
    <dbReference type="NCBI Taxonomy" id="1381693"/>
    <lineage>
        <taxon>Eukaryota</taxon>
        <taxon>Sar</taxon>
        <taxon>Alveolata</taxon>
        <taxon>Dinophyceae</taxon>
        <taxon>Suessiales</taxon>
        <taxon>Symbiodiniaceae</taxon>
        <taxon>Durusdinium</taxon>
    </lineage>
</organism>
<feature type="compositionally biased region" description="Acidic residues" evidence="4">
    <location>
        <begin position="1017"/>
        <end position="1026"/>
    </location>
</feature>
<dbReference type="Pfam" id="PF00270">
    <property type="entry name" value="DEAD"/>
    <property type="match status" value="1"/>
</dbReference>
<dbReference type="PROSITE" id="PS00690">
    <property type="entry name" value="DEAH_ATP_HELICASE"/>
    <property type="match status" value="1"/>
</dbReference>
<evidence type="ECO:0000256" key="4">
    <source>
        <dbReference type="SAM" id="MobiDB-lite"/>
    </source>
</evidence>
<dbReference type="PANTHER" id="PTHR18934:SF145">
    <property type="entry name" value="ATP-DEPENDENT RNA HELICASE DHX57-RELATED"/>
    <property type="match status" value="1"/>
</dbReference>
<dbReference type="PROSITE" id="PS51194">
    <property type="entry name" value="HELICASE_CTER"/>
    <property type="match status" value="1"/>
</dbReference>
<feature type="domain" description="Helicase C-terminal" evidence="6">
    <location>
        <begin position="727"/>
        <end position="903"/>
    </location>
</feature>
<accession>A0ABP0H7M5</accession>
<evidence type="ECO:0000313" key="8">
    <source>
        <dbReference type="Proteomes" id="UP001642484"/>
    </source>
</evidence>
<feature type="compositionally biased region" description="Basic and acidic residues" evidence="4">
    <location>
        <begin position="316"/>
        <end position="329"/>
    </location>
</feature>
<dbReference type="InterPro" id="IPR002464">
    <property type="entry name" value="DNA/RNA_helicase_DEAH_CS"/>
</dbReference>
<evidence type="ECO:0000256" key="2">
    <source>
        <dbReference type="ARBA" id="ARBA00022801"/>
    </source>
</evidence>
<feature type="domain" description="Helicase ATP-binding" evidence="5">
    <location>
        <begin position="504"/>
        <end position="664"/>
    </location>
</feature>
<dbReference type="SMART" id="SM00487">
    <property type="entry name" value="DEXDc"/>
    <property type="match status" value="1"/>
</dbReference>
<proteinExistence type="predicted"/>
<feature type="region of interest" description="Disordered" evidence="4">
    <location>
        <begin position="979"/>
        <end position="1026"/>
    </location>
</feature>